<sequence>MLFKTTRARLAMVLVASGLLGACASVSPSKVDVKLPETAPVQKITSYTQALRNLGLMTEIYDTGALKIQSNPIGDNTGTAMATGGEIPKDITEMIKSALNSIGGNVVFIPYDPAFIQNQMATGYSNFDKKLIPDVVVSGGITEFDRGLETRGSGVDLGAEGEVPLKVPVPSNRIGLDYSNQTKTGLARITLDFNLLDFRTMAGIARMNTVNTMEVTKALSEKEIGVTLFGPTFGSKGSVKKVQGRHNAVRLLVEASMIQMVGKNLAIPYWRLIDDDAQSDEVVLSAVKKSYYRMNDFQRNHNVQQWLYLHGYDCPVTGNLDDATRAAIKQFRPAAVVEKSVDVDTFVQLYLSIPIDEKTLGRRMTLTSIIQAQAAPAPAPAPQVAAPTEGPYAHLSAEERRIKSTEAMIEAGRNFRQRNYGKASEYFAENLKILPSPETYFYLGLCQKEMKDEAGAAATLLEGTVKFPQDPLLWKSLGLLEYEKGDIGSARKSLAETLRLSPDDRQAKFLLDRLDTGNRM</sequence>
<dbReference type="Proteomes" id="UP000194153">
    <property type="component" value="Unassembled WGS sequence"/>
</dbReference>
<keyword evidence="1" id="KW-0802">TPR repeat</keyword>
<evidence type="ECO:0008006" key="5">
    <source>
        <dbReference type="Google" id="ProtNLM"/>
    </source>
</evidence>
<gene>
    <name evidence="3" type="ORF">GPEL0_01r3152</name>
</gene>
<accession>A0ABQ0MKA7</accession>
<comment type="caution">
    <text evidence="3">The sequence shown here is derived from an EMBL/GenBank/DDBJ whole genome shotgun (WGS) entry which is preliminary data.</text>
</comment>
<dbReference type="InterPro" id="IPR019734">
    <property type="entry name" value="TPR_rpt"/>
</dbReference>
<evidence type="ECO:0000313" key="4">
    <source>
        <dbReference type="Proteomes" id="UP000194153"/>
    </source>
</evidence>
<feature type="signal peptide" evidence="2">
    <location>
        <begin position="1"/>
        <end position="24"/>
    </location>
</feature>
<dbReference type="PROSITE" id="PS51257">
    <property type="entry name" value="PROKAR_LIPOPROTEIN"/>
    <property type="match status" value="1"/>
</dbReference>
<keyword evidence="4" id="KW-1185">Reference proteome</keyword>
<dbReference type="Gene3D" id="1.25.40.10">
    <property type="entry name" value="Tetratricopeptide repeat domain"/>
    <property type="match status" value="1"/>
</dbReference>
<dbReference type="Gene3D" id="3.40.50.10610">
    <property type="entry name" value="ABC-type transport auxiliary lipoprotein component"/>
    <property type="match status" value="1"/>
</dbReference>
<proteinExistence type="predicted"/>
<evidence type="ECO:0000256" key="2">
    <source>
        <dbReference type="SAM" id="SignalP"/>
    </source>
</evidence>
<organism evidence="3 4">
    <name type="scientific">Geoanaerobacter pelophilus</name>
    <dbReference type="NCBI Taxonomy" id="60036"/>
    <lineage>
        <taxon>Bacteria</taxon>
        <taxon>Pseudomonadati</taxon>
        <taxon>Thermodesulfobacteriota</taxon>
        <taxon>Desulfuromonadia</taxon>
        <taxon>Geobacterales</taxon>
        <taxon>Geobacteraceae</taxon>
        <taxon>Geoanaerobacter</taxon>
    </lineage>
</organism>
<evidence type="ECO:0000256" key="1">
    <source>
        <dbReference type="PROSITE-ProRule" id="PRU00339"/>
    </source>
</evidence>
<dbReference type="PROSITE" id="PS50005">
    <property type="entry name" value="TPR"/>
    <property type="match status" value="1"/>
</dbReference>
<dbReference type="InterPro" id="IPR011990">
    <property type="entry name" value="TPR-like_helical_dom_sf"/>
</dbReference>
<dbReference type="EMBL" id="BDQG01000001">
    <property type="protein sequence ID" value="GAW67364.1"/>
    <property type="molecule type" value="Genomic_DNA"/>
</dbReference>
<feature type="repeat" description="TPR" evidence="1">
    <location>
        <begin position="471"/>
        <end position="504"/>
    </location>
</feature>
<protein>
    <recommendedName>
        <fullName evidence="5">Tetratricopeptide repeat protein</fullName>
    </recommendedName>
</protein>
<reference evidence="4" key="2">
    <citation type="submission" date="2017-05" db="EMBL/GenBank/DDBJ databases">
        <title>Draft genome sequence of Geobacter pelophilus, a iron(III)-reducing bacteria.</title>
        <authorList>
            <person name="Aoyagi T."/>
            <person name="Koike H."/>
            <person name="Morita T."/>
            <person name="Sato Y."/>
            <person name="Habe H."/>
            <person name="Hori T."/>
        </authorList>
    </citation>
    <scope>NUCLEOTIDE SEQUENCE [LARGE SCALE GENOMIC DNA]</scope>
    <source>
        <strain evidence="4">Drf2</strain>
    </source>
</reference>
<feature type="chain" id="PRO_5045358459" description="Tetratricopeptide repeat protein" evidence="2">
    <location>
        <begin position="25"/>
        <end position="520"/>
    </location>
</feature>
<name>A0ABQ0MKA7_9BACT</name>
<keyword evidence="2" id="KW-0732">Signal</keyword>
<evidence type="ECO:0000313" key="3">
    <source>
        <dbReference type="EMBL" id="GAW67364.1"/>
    </source>
</evidence>
<reference evidence="3 4" key="1">
    <citation type="submission" date="2017-04" db="EMBL/GenBank/DDBJ databases">
        <authorList>
            <consortium name="Geobacter pelophilus Genome Sequencing"/>
            <person name="Aoyagi T."/>
            <person name="Koike H."/>
            <person name="Hori T."/>
        </authorList>
    </citation>
    <scope>NUCLEOTIDE SEQUENCE [LARGE SCALE GENOMIC DNA]</scope>
    <source>
        <strain evidence="3 4">Drf2</strain>
    </source>
</reference>
<dbReference type="SUPFAM" id="SSF48452">
    <property type="entry name" value="TPR-like"/>
    <property type="match status" value="1"/>
</dbReference>